<dbReference type="eggNOG" id="KOG1814">
    <property type="taxonomic scope" value="Eukaryota"/>
</dbReference>
<dbReference type="GO" id="GO:0031624">
    <property type="term" value="F:ubiquitin conjugating enzyme binding"/>
    <property type="evidence" value="ECO:0000318"/>
    <property type="project" value="GO_Central"/>
</dbReference>
<comment type="similarity">
    <text evidence="5">Belongs to the RBR family. Ariadne subfamily.</text>
</comment>
<evidence type="ECO:0000313" key="19">
    <source>
        <dbReference type="Proteomes" id="UP000001514"/>
    </source>
</evidence>
<evidence type="ECO:0000256" key="7">
    <source>
        <dbReference type="ARBA" id="ARBA00022679"/>
    </source>
</evidence>
<evidence type="ECO:0000256" key="9">
    <source>
        <dbReference type="ARBA" id="ARBA00022737"/>
    </source>
</evidence>
<dbReference type="SUPFAM" id="SSF54495">
    <property type="entry name" value="UBC-like"/>
    <property type="match status" value="1"/>
</dbReference>
<dbReference type="InterPro" id="IPR044066">
    <property type="entry name" value="TRIAD_supradom"/>
</dbReference>
<evidence type="ECO:0000256" key="14">
    <source>
        <dbReference type="PROSITE-ProRule" id="PRU00175"/>
    </source>
</evidence>
<dbReference type="SUPFAM" id="SSF57850">
    <property type="entry name" value="RING/U-box"/>
    <property type="match status" value="4"/>
</dbReference>
<keyword evidence="11" id="KW-0833">Ubl conjugation pathway</keyword>
<keyword evidence="8" id="KW-0479">Metal-binding</keyword>
<dbReference type="InterPro" id="IPR017907">
    <property type="entry name" value="Znf_RING_CS"/>
</dbReference>
<gene>
    <name evidence="18" type="ORF">SELMODRAFT_141959</name>
</gene>
<dbReference type="Gramene" id="EFJ35311">
    <property type="protein sequence ID" value="EFJ35311"/>
    <property type="gene ID" value="SELMODRAFT_141959"/>
</dbReference>
<dbReference type="GO" id="GO:0006511">
    <property type="term" value="P:ubiquitin-dependent protein catabolic process"/>
    <property type="evidence" value="ECO:0000318"/>
    <property type="project" value="GO_Central"/>
</dbReference>
<dbReference type="CDD" id="cd20341">
    <property type="entry name" value="BRcat_RBR_RNF14"/>
    <property type="match status" value="1"/>
</dbReference>
<evidence type="ECO:0000256" key="2">
    <source>
        <dbReference type="ARBA" id="ARBA00001947"/>
    </source>
</evidence>
<keyword evidence="7" id="KW-0808">Transferase</keyword>
<dbReference type="Gene3D" id="3.10.110.10">
    <property type="entry name" value="Ubiquitin Conjugating Enzyme"/>
    <property type="match status" value="1"/>
</dbReference>
<dbReference type="InParanoid" id="D8QWX8"/>
<evidence type="ECO:0000259" key="15">
    <source>
        <dbReference type="PROSITE" id="PS50089"/>
    </source>
</evidence>
<sequence length="558" mass="63360">MSDEKSEDLRDFGEVFVQDLEEHRIVVDSGASSSGNVHGIFASDDTGRPELEDLETMMLRKLLEQDKTEAASAIADDKISQNKQEQDDEILALEAIYEGSFKHLSKESDGDLRCFMIEVTLEAFESIEISMERPLPSSGATNRHSFTLQYLPPIHLACLLPSTYPSHSRPPFVLHAQWLSADRLIRLSDKLLEIWEDQKGEVVVYPWTEFLHSQALSAIEAFEKLELVQQPLELHDPRVISGCNSLDEDALSLLRYNEEMQLSTFLSSIHLCTICFEESTGREFIKFPCQHAYCRKCMQQYMSVHVTDGSINSLKCPDCKGGIPPSALKELLSEEDFERWEKLCLQKTLDAMSDIVYCPRCGAACIEEGDHDAQCSRCFFSFCSLCRAARHDRGSLSEDQRKREENLVNELKNLDFVKKDAKPCPTCGMAISKSAGCNKMTCSNCGQYFCFKCGKRIDGYLHFSNSCTLFDDDDRGENAQLWQLVQQQEQRQQQRQEAIRFGKPCPSCGQPNVKVGNNNHIFCMSCQNHYCGQCHKLVRKSSEHFGPNKCKQHSVEPR</sequence>
<dbReference type="InterPro" id="IPR018957">
    <property type="entry name" value="Znf_C3HC4_RING-type"/>
</dbReference>
<dbReference type="SMART" id="SM00184">
    <property type="entry name" value="RING"/>
    <property type="match status" value="2"/>
</dbReference>
<dbReference type="InterPro" id="IPR006575">
    <property type="entry name" value="RWD_dom"/>
</dbReference>
<dbReference type="PROSITE" id="PS50908">
    <property type="entry name" value="RWD"/>
    <property type="match status" value="1"/>
</dbReference>
<dbReference type="GO" id="GO:0008270">
    <property type="term" value="F:zinc ion binding"/>
    <property type="evidence" value="ECO:0007669"/>
    <property type="project" value="UniProtKB-KW"/>
</dbReference>
<evidence type="ECO:0000256" key="11">
    <source>
        <dbReference type="ARBA" id="ARBA00022786"/>
    </source>
</evidence>
<dbReference type="Gene3D" id="3.30.40.10">
    <property type="entry name" value="Zinc/RING finger domain, C3HC4 (zinc finger)"/>
    <property type="match status" value="1"/>
</dbReference>
<dbReference type="InterPro" id="IPR013083">
    <property type="entry name" value="Znf_RING/FYVE/PHD"/>
</dbReference>
<evidence type="ECO:0000256" key="5">
    <source>
        <dbReference type="ARBA" id="ARBA00005884"/>
    </source>
</evidence>
<protein>
    <recommendedName>
        <fullName evidence="6">RBR-type E3 ubiquitin transferase</fullName>
        <ecNumber evidence="6">2.3.2.31</ecNumber>
    </recommendedName>
</protein>
<dbReference type="GO" id="GO:0005737">
    <property type="term" value="C:cytoplasm"/>
    <property type="evidence" value="ECO:0000318"/>
    <property type="project" value="GO_Central"/>
</dbReference>
<dbReference type="InterPro" id="IPR031127">
    <property type="entry name" value="E3_UB_ligase_RBR"/>
</dbReference>
<evidence type="ECO:0000256" key="1">
    <source>
        <dbReference type="ARBA" id="ARBA00001798"/>
    </source>
</evidence>
<dbReference type="InterPro" id="IPR047548">
    <property type="entry name" value="Rcat_RBR_RNF14"/>
</dbReference>
<dbReference type="Pfam" id="PF01485">
    <property type="entry name" value="IBR"/>
    <property type="match status" value="2"/>
</dbReference>
<reference evidence="18 19" key="1">
    <citation type="journal article" date="2011" name="Science">
        <title>The Selaginella genome identifies genetic changes associated with the evolution of vascular plants.</title>
        <authorList>
            <person name="Banks J.A."/>
            <person name="Nishiyama T."/>
            <person name="Hasebe M."/>
            <person name="Bowman J.L."/>
            <person name="Gribskov M."/>
            <person name="dePamphilis C."/>
            <person name="Albert V.A."/>
            <person name="Aono N."/>
            <person name="Aoyama T."/>
            <person name="Ambrose B.A."/>
            <person name="Ashton N.W."/>
            <person name="Axtell M.J."/>
            <person name="Barker E."/>
            <person name="Barker M.S."/>
            <person name="Bennetzen J.L."/>
            <person name="Bonawitz N.D."/>
            <person name="Chapple C."/>
            <person name="Cheng C."/>
            <person name="Correa L.G."/>
            <person name="Dacre M."/>
            <person name="DeBarry J."/>
            <person name="Dreyer I."/>
            <person name="Elias M."/>
            <person name="Engstrom E.M."/>
            <person name="Estelle M."/>
            <person name="Feng L."/>
            <person name="Finet C."/>
            <person name="Floyd S.K."/>
            <person name="Frommer W.B."/>
            <person name="Fujita T."/>
            <person name="Gramzow L."/>
            <person name="Gutensohn M."/>
            <person name="Harholt J."/>
            <person name="Hattori M."/>
            <person name="Heyl A."/>
            <person name="Hirai T."/>
            <person name="Hiwatashi Y."/>
            <person name="Ishikawa M."/>
            <person name="Iwata M."/>
            <person name="Karol K.G."/>
            <person name="Koehler B."/>
            <person name="Kolukisaoglu U."/>
            <person name="Kubo M."/>
            <person name="Kurata T."/>
            <person name="Lalonde S."/>
            <person name="Li K."/>
            <person name="Li Y."/>
            <person name="Litt A."/>
            <person name="Lyons E."/>
            <person name="Manning G."/>
            <person name="Maruyama T."/>
            <person name="Michael T.P."/>
            <person name="Mikami K."/>
            <person name="Miyazaki S."/>
            <person name="Morinaga S."/>
            <person name="Murata T."/>
            <person name="Mueller-Roeber B."/>
            <person name="Nelson D.R."/>
            <person name="Obara M."/>
            <person name="Oguri Y."/>
            <person name="Olmstead R.G."/>
            <person name="Onodera N."/>
            <person name="Petersen B.L."/>
            <person name="Pils B."/>
            <person name="Prigge M."/>
            <person name="Rensing S.A."/>
            <person name="Riano-Pachon D.M."/>
            <person name="Roberts A.W."/>
            <person name="Sato Y."/>
            <person name="Scheller H.V."/>
            <person name="Schulz B."/>
            <person name="Schulz C."/>
            <person name="Shakirov E.V."/>
            <person name="Shibagaki N."/>
            <person name="Shinohara N."/>
            <person name="Shippen D.E."/>
            <person name="Soerensen I."/>
            <person name="Sotooka R."/>
            <person name="Sugimoto N."/>
            <person name="Sugita M."/>
            <person name="Sumikawa N."/>
            <person name="Tanurdzic M."/>
            <person name="Theissen G."/>
            <person name="Ulvskov P."/>
            <person name="Wakazuki S."/>
            <person name="Weng J.K."/>
            <person name="Willats W.W."/>
            <person name="Wipf D."/>
            <person name="Wolf P.G."/>
            <person name="Yang L."/>
            <person name="Zimmer A.D."/>
            <person name="Zhu Q."/>
            <person name="Mitros T."/>
            <person name="Hellsten U."/>
            <person name="Loque D."/>
            <person name="Otillar R."/>
            <person name="Salamov A."/>
            <person name="Schmutz J."/>
            <person name="Shapiro H."/>
            <person name="Lindquist E."/>
            <person name="Lucas S."/>
            <person name="Rokhsar D."/>
            <person name="Grigoriev I.V."/>
        </authorList>
    </citation>
    <scope>NUCLEOTIDE SEQUENCE [LARGE SCALE GENOMIC DNA]</scope>
</reference>
<dbReference type="Gene3D" id="1.20.120.1750">
    <property type="match status" value="1"/>
</dbReference>
<evidence type="ECO:0000256" key="10">
    <source>
        <dbReference type="ARBA" id="ARBA00022771"/>
    </source>
</evidence>
<dbReference type="PANTHER" id="PTHR11685">
    <property type="entry name" value="RBR FAMILY RING FINGER AND IBR DOMAIN-CONTAINING"/>
    <property type="match status" value="1"/>
</dbReference>
<dbReference type="FunCoup" id="D8QWX8">
    <property type="interactions" value="2830"/>
</dbReference>
<evidence type="ECO:0000259" key="17">
    <source>
        <dbReference type="PROSITE" id="PS51873"/>
    </source>
</evidence>
<feature type="domain" description="RWD" evidence="16">
    <location>
        <begin position="88"/>
        <end position="218"/>
    </location>
</feature>
<dbReference type="EC" id="2.3.2.31" evidence="6"/>
<keyword evidence="12" id="KW-0862">Zinc</keyword>
<evidence type="ECO:0000256" key="13">
    <source>
        <dbReference type="ARBA" id="ARBA00044508"/>
    </source>
</evidence>
<dbReference type="InterPro" id="IPR002867">
    <property type="entry name" value="IBR_dom"/>
</dbReference>
<dbReference type="GO" id="GO:0061630">
    <property type="term" value="F:ubiquitin protein ligase activity"/>
    <property type="evidence" value="ECO:0000318"/>
    <property type="project" value="GO_Central"/>
</dbReference>
<evidence type="ECO:0000313" key="18">
    <source>
        <dbReference type="EMBL" id="EFJ35311.1"/>
    </source>
</evidence>
<name>D8QWX8_SELML</name>
<dbReference type="Proteomes" id="UP000001514">
    <property type="component" value="Unassembled WGS sequence"/>
</dbReference>
<feature type="domain" description="RING-type" evidence="15">
    <location>
        <begin position="272"/>
        <end position="320"/>
    </location>
</feature>
<evidence type="ECO:0000259" key="16">
    <source>
        <dbReference type="PROSITE" id="PS50908"/>
    </source>
</evidence>
<dbReference type="STRING" id="88036.D8QWX8"/>
<dbReference type="CDD" id="cd20354">
    <property type="entry name" value="Rcat_RBR_RNF14"/>
    <property type="match status" value="1"/>
</dbReference>
<comment type="cofactor">
    <cofactor evidence="2">
        <name>Zn(2+)</name>
        <dbReference type="ChEBI" id="CHEBI:29105"/>
    </cofactor>
</comment>
<proteinExistence type="inferred from homology"/>
<evidence type="ECO:0000256" key="12">
    <source>
        <dbReference type="ARBA" id="ARBA00022833"/>
    </source>
</evidence>
<dbReference type="Pfam" id="PF05773">
    <property type="entry name" value="RWD"/>
    <property type="match status" value="1"/>
</dbReference>
<keyword evidence="10 14" id="KW-0863">Zinc-finger</keyword>
<comment type="function">
    <text evidence="3">Might act as an E3 ubiquitin-protein ligase, or as part of E3 complex, which accepts ubiquitin from specific E2 ubiquitin-conjugating enzymes and then transfers it to substrates.</text>
</comment>
<dbReference type="PROSITE" id="PS50089">
    <property type="entry name" value="ZF_RING_2"/>
    <property type="match status" value="1"/>
</dbReference>
<accession>D8QWX8</accession>
<comment type="similarity">
    <text evidence="13">Belongs to the RBR family. RNF14 subfamily.</text>
</comment>
<keyword evidence="9" id="KW-0677">Repeat</keyword>
<dbReference type="EMBL" id="GL377568">
    <property type="protein sequence ID" value="EFJ35311.1"/>
    <property type="molecule type" value="Genomic_DNA"/>
</dbReference>
<dbReference type="KEGG" id="smo:SELMODRAFT_141959"/>
<keyword evidence="19" id="KW-1185">Reference proteome</keyword>
<dbReference type="SMART" id="SM00647">
    <property type="entry name" value="IBR"/>
    <property type="match status" value="2"/>
</dbReference>
<dbReference type="HOGENOM" id="CLU_021364_1_0_1"/>
<dbReference type="PROSITE" id="PS51873">
    <property type="entry name" value="TRIAD"/>
    <property type="match status" value="1"/>
</dbReference>
<organism evidence="19">
    <name type="scientific">Selaginella moellendorffii</name>
    <name type="common">Spikemoss</name>
    <dbReference type="NCBI Taxonomy" id="88036"/>
    <lineage>
        <taxon>Eukaryota</taxon>
        <taxon>Viridiplantae</taxon>
        <taxon>Streptophyta</taxon>
        <taxon>Embryophyta</taxon>
        <taxon>Tracheophyta</taxon>
        <taxon>Lycopodiopsida</taxon>
        <taxon>Selaginellales</taxon>
        <taxon>Selaginellaceae</taxon>
        <taxon>Selaginella</taxon>
    </lineage>
</organism>
<dbReference type="OMA" id="YVHCEIP"/>
<evidence type="ECO:0000256" key="8">
    <source>
        <dbReference type="ARBA" id="ARBA00022723"/>
    </source>
</evidence>
<dbReference type="CDD" id="cd23820">
    <property type="entry name" value="RWD_RNF14"/>
    <property type="match status" value="1"/>
</dbReference>
<dbReference type="SMART" id="SM00591">
    <property type="entry name" value="RWD"/>
    <property type="match status" value="1"/>
</dbReference>
<dbReference type="Pfam" id="PF00097">
    <property type="entry name" value="zf-C3HC4"/>
    <property type="match status" value="1"/>
</dbReference>
<dbReference type="GO" id="GO:0000151">
    <property type="term" value="C:ubiquitin ligase complex"/>
    <property type="evidence" value="ECO:0000318"/>
    <property type="project" value="GO_Central"/>
</dbReference>
<evidence type="ECO:0000256" key="3">
    <source>
        <dbReference type="ARBA" id="ARBA00003976"/>
    </source>
</evidence>
<dbReference type="PROSITE" id="PS00518">
    <property type="entry name" value="ZF_RING_1"/>
    <property type="match status" value="1"/>
</dbReference>
<feature type="domain" description="RING-type" evidence="17">
    <location>
        <begin position="268"/>
        <end position="471"/>
    </location>
</feature>
<dbReference type="InterPro" id="IPR001841">
    <property type="entry name" value="Znf_RING"/>
</dbReference>
<evidence type="ECO:0000256" key="6">
    <source>
        <dbReference type="ARBA" id="ARBA00012251"/>
    </source>
</evidence>
<dbReference type="CDD" id="cd23134">
    <property type="entry name" value="RING-HC_ITT1-like"/>
    <property type="match status" value="1"/>
</dbReference>
<dbReference type="InterPro" id="IPR016135">
    <property type="entry name" value="UBQ-conjugating_enzyme/RWD"/>
</dbReference>
<comment type="catalytic activity">
    <reaction evidence="1">
        <text>[E2 ubiquitin-conjugating enzyme]-S-ubiquitinyl-L-cysteine + [acceptor protein]-L-lysine = [E2 ubiquitin-conjugating enzyme]-L-cysteine + [acceptor protein]-N(6)-ubiquitinyl-L-lysine.</text>
        <dbReference type="EC" id="2.3.2.31"/>
    </reaction>
</comment>
<evidence type="ECO:0000256" key="4">
    <source>
        <dbReference type="ARBA" id="ARBA00004906"/>
    </source>
</evidence>
<dbReference type="AlphaFoldDB" id="D8QWX8"/>
<dbReference type="GO" id="GO:0016567">
    <property type="term" value="P:protein ubiquitination"/>
    <property type="evidence" value="ECO:0007669"/>
    <property type="project" value="InterPro"/>
</dbReference>
<comment type="pathway">
    <text evidence="4">Protein modification; protein ubiquitination.</text>
</comment>
<dbReference type="FunFam" id="3.30.40.10:FF:000358">
    <property type="entry name" value="RBR-type E3 ubiquitin transferase"/>
    <property type="match status" value="1"/>
</dbReference>